<dbReference type="PANTHER" id="PTHR10000">
    <property type="entry name" value="PHOSPHOSERINE PHOSPHATASE"/>
    <property type="match status" value="1"/>
</dbReference>
<proteinExistence type="predicted"/>
<dbReference type="SFLD" id="SFLDS00003">
    <property type="entry name" value="Haloacid_Dehalogenase"/>
    <property type="match status" value="1"/>
</dbReference>
<dbReference type="Gene3D" id="3.40.50.1000">
    <property type="entry name" value="HAD superfamily/HAD-like"/>
    <property type="match status" value="1"/>
</dbReference>
<comment type="caution">
    <text evidence="1">The sequence shown here is derived from an EMBL/GenBank/DDBJ whole genome shotgun (WGS) entry which is preliminary data.</text>
</comment>
<dbReference type="SUPFAM" id="SSF56784">
    <property type="entry name" value="HAD-like"/>
    <property type="match status" value="1"/>
</dbReference>
<dbReference type="Pfam" id="PF08282">
    <property type="entry name" value="Hydrolase_3"/>
    <property type="match status" value="1"/>
</dbReference>
<organism evidence="1 2">
    <name type="scientific">Flaviflagellibacter deserti</name>
    <dbReference type="NCBI Taxonomy" id="2267266"/>
    <lineage>
        <taxon>Bacteria</taxon>
        <taxon>Pseudomonadati</taxon>
        <taxon>Pseudomonadota</taxon>
        <taxon>Alphaproteobacteria</taxon>
        <taxon>Hyphomicrobiales</taxon>
        <taxon>Flaviflagellibacter</taxon>
    </lineage>
</organism>
<dbReference type="PANTHER" id="PTHR10000:SF8">
    <property type="entry name" value="HAD SUPERFAMILY HYDROLASE-LIKE, TYPE 3"/>
    <property type="match status" value="1"/>
</dbReference>
<dbReference type="SFLD" id="SFLDG01140">
    <property type="entry name" value="C2.B:_Phosphomannomutase_and_P"/>
    <property type="match status" value="1"/>
</dbReference>
<dbReference type="RefSeq" id="WP_114955344.1">
    <property type="nucleotide sequence ID" value="NZ_JBHSJF010000001.1"/>
</dbReference>
<dbReference type="EC" id="3.1.3.-" evidence="1"/>
<dbReference type="InterPro" id="IPR036412">
    <property type="entry name" value="HAD-like_sf"/>
</dbReference>
<dbReference type="InterPro" id="IPR006379">
    <property type="entry name" value="HAD-SF_hydro_IIB"/>
</dbReference>
<dbReference type="PRINTS" id="PR00119">
    <property type="entry name" value="CATATPASE"/>
</dbReference>
<dbReference type="GO" id="GO:0016787">
    <property type="term" value="F:hydrolase activity"/>
    <property type="evidence" value="ECO:0007669"/>
    <property type="project" value="UniProtKB-KW"/>
</dbReference>
<dbReference type="CDD" id="cd07516">
    <property type="entry name" value="HAD_Pase"/>
    <property type="match status" value="1"/>
</dbReference>
<keyword evidence="2" id="KW-1185">Reference proteome</keyword>
<keyword evidence="1" id="KW-0378">Hydrolase</keyword>
<gene>
    <name evidence="1" type="ORF">ACFPFW_00865</name>
</gene>
<protein>
    <submittedName>
        <fullName evidence="1">Cof-type HAD-IIB family hydrolase</fullName>
        <ecNumber evidence="1">3.1.3.-</ecNumber>
    </submittedName>
</protein>
<sequence length="274" mass="28893">MSAAPPIRLLISDVDGTLVHYDKSLSDVNIAGFRRLREAGISATLISARPPSGIQWIADELEIERPLGAFNGGTIFSRDGAVQFAVRLEPEVVSMVVAALDEAGVEPWLFAHGLWYARSTGNPHVPREILSASVQPTLGFDLTSLTKDVDKIVGVSDDHDLLKAVEEKVKALVGARATAARSQAYFLDVTAVPANKGDGVVALAKAAGVPLSEVAVIGDMANDLPMFARAGLSIAMGQAPDAVRQAANYVTASNDEDGVAAAIDRFILNKLPAR</sequence>
<accession>A0ABV9YWX0</accession>
<dbReference type="NCBIfam" id="TIGR01484">
    <property type="entry name" value="HAD-SF-IIB"/>
    <property type="match status" value="1"/>
</dbReference>
<dbReference type="Proteomes" id="UP001595796">
    <property type="component" value="Unassembled WGS sequence"/>
</dbReference>
<dbReference type="InterPro" id="IPR000150">
    <property type="entry name" value="Cof"/>
</dbReference>
<evidence type="ECO:0000313" key="2">
    <source>
        <dbReference type="Proteomes" id="UP001595796"/>
    </source>
</evidence>
<dbReference type="Gene3D" id="3.30.1240.10">
    <property type="match status" value="1"/>
</dbReference>
<reference evidence="2" key="1">
    <citation type="journal article" date="2019" name="Int. J. Syst. Evol. Microbiol.">
        <title>The Global Catalogue of Microorganisms (GCM) 10K type strain sequencing project: providing services to taxonomists for standard genome sequencing and annotation.</title>
        <authorList>
            <consortium name="The Broad Institute Genomics Platform"/>
            <consortium name="The Broad Institute Genome Sequencing Center for Infectious Disease"/>
            <person name="Wu L."/>
            <person name="Ma J."/>
        </authorList>
    </citation>
    <scope>NUCLEOTIDE SEQUENCE [LARGE SCALE GENOMIC DNA]</scope>
    <source>
        <strain evidence="2">CGMCC 1.16444</strain>
    </source>
</reference>
<dbReference type="EMBL" id="JBHSJF010000001">
    <property type="protein sequence ID" value="MFC5066562.1"/>
    <property type="molecule type" value="Genomic_DNA"/>
</dbReference>
<evidence type="ECO:0000313" key="1">
    <source>
        <dbReference type="EMBL" id="MFC5066562.1"/>
    </source>
</evidence>
<dbReference type="NCBIfam" id="TIGR00099">
    <property type="entry name" value="Cof-subfamily"/>
    <property type="match status" value="1"/>
</dbReference>
<name>A0ABV9YWX0_9HYPH</name>
<dbReference type="InterPro" id="IPR023214">
    <property type="entry name" value="HAD_sf"/>
</dbReference>